<dbReference type="GO" id="GO:0051536">
    <property type="term" value="F:iron-sulfur cluster binding"/>
    <property type="evidence" value="ECO:0007669"/>
    <property type="project" value="UniProtKB-KW"/>
</dbReference>
<evidence type="ECO:0000256" key="8">
    <source>
        <dbReference type="ARBA" id="ARBA00022763"/>
    </source>
</evidence>
<evidence type="ECO:0000256" key="9">
    <source>
        <dbReference type="ARBA" id="ARBA00022801"/>
    </source>
</evidence>
<evidence type="ECO:0000313" key="15">
    <source>
        <dbReference type="EMBL" id="MBB5038511.1"/>
    </source>
</evidence>
<dbReference type="InterPro" id="IPR000445">
    <property type="entry name" value="HhH_motif"/>
</dbReference>
<comment type="catalytic activity">
    <reaction evidence="1">
        <text>Hydrolyzes free adenine bases from 7,8-dihydro-8-oxoguanine:adenine mismatched double-stranded DNA, leaving an apurinic site.</text>
        <dbReference type="EC" id="3.2.2.31"/>
    </reaction>
</comment>
<sequence>MLSPAPLISTALVSWFRQNGRDYPWRQTRDAYAILVSEIMLQQTQISTVLDRGYYARWLALFPDFATLAAASESEILKAWEGLGYYRRARNLQKLAQAVVAEHGGLFPADPTAIRALPGIGPYTAGAISSFAYGLAEPIVDGNVARVLSRLDNDATPIDSTAGSKRLWERATELVQATDDPRALNSALMELGQTLCKPTQPLCPQCPVKKYCQATAPTSLPVKANKTQITEVTERVVFLQTAEGVLLEQETGARRTGLWKLPALPENLAGTPPAVLLKMNYGITRYKVTLWVHELPPTPAQAWPENHRLIPHRDLATLAMPSPYRKALDKLLAHSAFTLEA</sequence>
<dbReference type="Gene3D" id="1.10.1670.10">
    <property type="entry name" value="Helix-hairpin-Helix base-excision DNA repair enzymes (C-terminal)"/>
    <property type="match status" value="1"/>
</dbReference>
<dbReference type="InterPro" id="IPR003265">
    <property type="entry name" value="HhH-GPD_domain"/>
</dbReference>
<dbReference type="Pfam" id="PF00730">
    <property type="entry name" value="HhH-GPD"/>
    <property type="match status" value="1"/>
</dbReference>
<dbReference type="Gene3D" id="1.10.340.30">
    <property type="entry name" value="Hypothetical protein, domain 2"/>
    <property type="match status" value="1"/>
</dbReference>
<keyword evidence="16" id="KW-1185">Reference proteome</keyword>
<feature type="domain" description="HhH-GPD" evidence="14">
    <location>
        <begin position="40"/>
        <end position="194"/>
    </location>
</feature>
<dbReference type="PROSITE" id="PS01155">
    <property type="entry name" value="ENDONUCLEASE_III_2"/>
    <property type="match status" value="1"/>
</dbReference>
<dbReference type="RefSeq" id="WP_184209413.1">
    <property type="nucleotide sequence ID" value="NZ_JACHIF010000005.1"/>
</dbReference>
<evidence type="ECO:0000256" key="2">
    <source>
        <dbReference type="ARBA" id="ARBA00001966"/>
    </source>
</evidence>
<comment type="cofactor">
    <cofactor evidence="2">
        <name>[4Fe-4S] cluster</name>
        <dbReference type="ChEBI" id="CHEBI:49883"/>
    </cofactor>
</comment>
<dbReference type="AlphaFoldDB" id="A0A7W8DR39"/>
<dbReference type="GO" id="GO:0006284">
    <property type="term" value="P:base-excision repair"/>
    <property type="evidence" value="ECO:0007669"/>
    <property type="project" value="InterPro"/>
</dbReference>
<keyword evidence="13 15" id="KW-0326">Glycosidase</keyword>
<dbReference type="CDD" id="cd00056">
    <property type="entry name" value="ENDO3c"/>
    <property type="match status" value="1"/>
</dbReference>
<dbReference type="GO" id="GO:0000701">
    <property type="term" value="F:purine-specific mismatch base pair DNA N-glycosylase activity"/>
    <property type="evidence" value="ECO:0007669"/>
    <property type="project" value="UniProtKB-EC"/>
</dbReference>
<dbReference type="EMBL" id="JACHIF010000005">
    <property type="protein sequence ID" value="MBB5038511.1"/>
    <property type="molecule type" value="Genomic_DNA"/>
</dbReference>
<evidence type="ECO:0000256" key="10">
    <source>
        <dbReference type="ARBA" id="ARBA00023004"/>
    </source>
</evidence>
<dbReference type="PANTHER" id="PTHR42944:SF1">
    <property type="entry name" value="ADENINE DNA GLYCOSYLASE"/>
    <property type="match status" value="1"/>
</dbReference>
<evidence type="ECO:0000259" key="14">
    <source>
        <dbReference type="SMART" id="SM00478"/>
    </source>
</evidence>
<dbReference type="EC" id="3.2.2.31" evidence="5"/>
<keyword evidence="12" id="KW-0234">DNA repair</keyword>
<keyword evidence="7" id="KW-0479">Metal-binding</keyword>
<name>A0A7W8DR39_9BACT</name>
<evidence type="ECO:0000256" key="13">
    <source>
        <dbReference type="ARBA" id="ARBA00023295"/>
    </source>
</evidence>
<dbReference type="InterPro" id="IPR023170">
    <property type="entry name" value="HhH_base_excis_C"/>
</dbReference>
<evidence type="ECO:0000256" key="7">
    <source>
        <dbReference type="ARBA" id="ARBA00022723"/>
    </source>
</evidence>
<dbReference type="SMART" id="SM00478">
    <property type="entry name" value="ENDO3c"/>
    <property type="match status" value="1"/>
</dbReference>
<dbReference type="GO" id="GO:0032357">
    <property type="term" value="F:oxidized purine DNA binding"/>
    <property type="evidence" value="ECO:0007669"/>
    <property type="project" value="TreeGrafter"/>
</dbReference>
<dbReference type="Proteomes" id="UP000534294">
    <property type="component" value="Unassembled WGS sequence"/>
</dbReference>
<dbReference type="PANTHER" id="PTHR42944">
    <property type="entry name" value="ADENINE DNA GLYCOSYLASE"/>
    <property type="match status" value="1"/>
</dbReference>
<dbReference type="SUPFAM" id="SSF48150">
    <property type="entry name" value="DNA-glycosylase"/>
    <property type="match status" value="1"/>
</dbReference>
<dbReference type="Pfam" id="PF00633">
    <property type="entry name" value="HHH"/>
    <property type="match status" value="1"/>
</dbReference>
<evidence type="ECO:0000256" key="12">
    <source>
        <dbReference type="ARBA" id="ARBA00023204"/>
    </source>
</evidence>
<comment type="function">
    <text evidence="3">Adenine glycosylase active on G-A mispairs. MutY also corrects error-prone DNA synthesis past GO lesions which are due to the oxidatively damaged form of guanine: 7,8-dihydro-8-oxoguanine (8-oxo-dGTP).</text>
</comment>
<accession>A0A7W8DR39</accession>
<gene>
    <name evidence="15" type="ORF">HNQ64_002774</name>
</gene>
<evidence type="ECO:0000256" key="4">
    <source>
        <dbReference type="ARBA" id="ARBA00008343"/>
    </source>
</evidence>
<dbReference type="GO" id="GO:0046872">
    <property type="term" value="F:metal ion binding"/>
    <property type="evidence" value="ECO:0007669"/>
    <property type="project" value="UniProtKB-KW"/>
</dbReference>
<keyword evidence="8" id="KW-0227">DNA damage</keyword>
<keyword evidence="10" id="KW-0408">Iron</keyword>
<keyword evidence="11" id="KW-0411">Iron-sulfur</keyword>
<dbReference type="InterPro" id="IPR004036">
    <property type="entry name" value="Endonuclease-III-like_CS2"/>
</dbReference>
<evidence type="ECO:0000313" key="16">
    <source>
        <dbReference type="Proteomes" id="UP000534294"/>
    </source>
</evidence>
<dbReference type="InterPro" id="IPR044298">
    <property type="entry name" value="MIG/MutY"/>
</dbReference>
<dbReference type="GO" id="GO:0006298">
    <property type="term" value="P:mismatch repair"/>
    <property type="evidence" value="ECO:0007669"/>
    <property type="project" value="TreeGrafter"/>
</dbReference>
<dbReference type="GO" id="GO:0034039">
    <property type="term" value="F:8-oxo-7,8-dihydroguanine DNA N-glycosylase activity"/>
    <property type="evidence" value="ECO:0007669"/>
    <property type="project" value="TreeGrafter"/>
</dbReference>
<comment type="caution">
    <text evidence="15">The sequence shown here is derived from an EMBL/GenBank/DDBJ whole genome shotgun (WGS) entry which is preliminary data.</text>
</comment>
<proteinExistence type="inferred from homology"/>
<evidence type="ECO:0000256" key="1">
    <source>
        <dbReference type="ARBA" id="ARBA00000843"/>
    </source>
</evidence>
<reference evidence="15 16" key="1">
    <citation type="submission" date="2020-08" db="EMBL/GenBank/DDBJ databases">
        <title>Genomic Encyclopedia of Type Strains, Phase IV (KMG-IV): sequencing the most valuable type-strain genomes for metagenomic binning, comparative biology and taxonomic classification.</title>
        <authorList>
            <person name="Goeker M."/>
        </authorList>
    </citation>
    <scope>NUCLEOTIDE SEQUENCE [LARGE SCALE GENOMIC DNA]</scope>
    <source>
        <strain evidence="15 16">DSM 12251</strain>
    </source>
</reference>
<organism evidence="15 16">
    <name type="scientific">Prosthecobacter dejongeii</name>
    <dbReference type="NCBI Taxonomy" id="48465"/>
    <lineage>
        <taxon>Bacteria</taxon>
        <taxon>Pseudomonadati</taxon>
        <taxon>Verrucomicrobiota</taxon>
        <taxon>Verrucomicrobiia</taxon>
        <taxon>Verrucomicrobiales</taxon>
        <taxon>Verrucomicrobiaceae</taxon>
        <taxon>Prosthecobacter</taxon>
    </lineage>
</organism>
<evidence type="ECO:0000256" key="5">
    <source>
        <dbReference type="ARBA" id="ARBA00012045"/>
    </source>
</evidence>
<protein>
    <recommendedName>
        <fullName evidence="6">Adenine DNA glycosylase</fullName>
        <ecNumber evidence="5">3.2.2.31</ecNumber>
    </recommendedName>
</protein>
<evidence type="ECO:0000256" key="3">
    <source>
        <dbReference type="ARBA" id="ARBA00002933"/>
    </source>
</evidence>
<comment type="similarity">
    <text evidence="4">Belongs to the Nth/MutY family.</text>
</comment>
<dbReference type="GO" id="GO:0035485">
    <property type="term" value="F:adenine/guanine mispair binding"/>
    <property type="evidence" value="ECO:0007669"/>
    <property type="project" value="TreeGrafter"/>
</dbReference>
<evidence type="ECO:0000256" key="11">
    <source>
        <dbReference type="ARBA" id="ARBA00023014"/>
    </source>
</evidence>
<keyword evidence="9 15" id="KW-0378">Hydrolase</keyword>
<dbReference type="InterPro" id="IPR011257">
    <property type="entry name" value="DNA_glycosylase"/>
</dbReference>
<evidence type="ECO:0000256" key="6">
    <source>
        <dbReference type="ARBA" id="ARBA00022023"/>
    </source>
</evidence>